<proteinExistence type="predicted"/>
<dbReference type="EMBL" id="KV784358">
    <property type="protein sequence ID" value="OEU16340.1"/>
    <property type="molecule type" value="Genomic_DNA"/>
</dbReference>
<dbReference type="KEGG" id="fcy:FRACYDRAFT_217880"/>
<name>A0A1E7FDS8_9STRA</name>
<evidence type="ECO:0000313" key="2">
    <source>
        <dbReference type="Proteomes" id="UP000095751"/>
    </source>
</evidence>
<protein>
    <submittedName>
        <fullName evidence="1">Uncharacterized protein</fullName>
    </submittedName>
</protein>
<dbReference type="InParanoid" id="A0A1E7FDS8"/>
<accession>A0A1E7FDS8</accession>
<keyword evidence="2" id="KW-1185">Reference proteome</keyword>
<reference evidence="1 2" key="1">
    <citation type="submission" date="2016-09" db="EMBL/GenBank/DDBJ databases">
        <title>Extensive genetic diversity and differential bi-allelic expression allows diatom success in the polar Southern Ocean.</title>
        <authorList>
            <consortium name="DOE Joint Genome Institute"/>
            <person name="Mock T."/>
            <person name="Otillar R.P."/>
            <person name="Strauss J."/>
            <person name="Dupont C."/>
            <person name="Frickenhaus S."/>
            <person name="Maumus F."/>
            <person name="Mcmullan M."/>
            <person name="Sanges R."/>
            <person name="Schmutz J."/>
            <person name="Toseland A."/>
            <person name="Valas R."/>
            <person name="Veluchamy A."/>
            <person name="Ward B.J."/>
            <person name="Allen A."/>
            <person name="Barry K."/>
            <person name="Falciatore A."/>
            <person name="Ferrante M."/>
            <person name="Fortunato A.E."/>
            <person name="Gloeckner G."/>
            <person name="Gruber A."/>
            <person name="Hipkin R."/>
            <person name="Janech M."/>
            <person name="Kroth P."/>
            <person name="Leese F."/>
            <person name="Lindquist E."/>
            <person name="Lyon B.R."/>
            <person name="Martin J."/>
            <person name="Mayer C."/>
            <person name="Parker M."/>
            <person name="Quesneville H."/>
            <person name="Raymond J."/>
            <person name="Uhlig C."/>
            <person name="Valentin K.U."/>
            <person name="Worden A.Z."/>
            <person name="Armbrust E.V."/>
            <person name="Bowler C."/>
            <person name="Green B."/>
            <person name="Moulton V."/>
            <person name="Van Oosterhout C."/>
            <person name="Grigoriev I."/>
        </authorList>
    </citation>
    <scope>NUCLEOTIDE SEQUENCE [LARGE SCALE GENOMIC DNA]</scope>
    <source>
        <strain evidence="1 2">CCMP1102</strain>
    </source>
</reference>
<sequence>MQVEDKDYHNYPETNLKLDLELGLPEHANRDFLFEIMLIPMTKLVHLVEVEDDSPST</sequence>
<gene>
    <name evidence="1" type="ORF">FRACYDRAFT_217880</name>
</gene>
<dbReference type="Proteomes" id="UP000095751">
    <property type="component" value="Unassembled WGS sequence"/>
</dbReference>
<evidence type="ECO:0000313" key="1">
    <source>
        <dbReference type="EMBL" id="OEU16340.1"/>
    </source>
</evidence>
<dbReference type="AlphaFoldDB" id="A0A1E7FDS8"/>
<organism evidence="1 2">
    <name type="scientific">Fragilariopsis cylindrus CCMP1102</name>
    <dbReference type="NCBI Taxonomy" id="635003"/>
    <lineage>
        <taxon>Eukaryota</taxon>
        <taxon>Sar</taxon>
        <taxon>Stramenopiles</taxon>
        <taxon>Ochrophyta</taxon>
        <taxon>Bacillariophyta</taxon>
        <taxon>Bacillariophyceae</taxon>
        <taxon>Bacillariophycidae</taxon>
        <taxon>Bacillariales</taxon>
        <taxon>Bacillariaceae</taxon>
        <taxon>Fragilariopsis</taxon>
    </lineage>
</organism>